<evidence type="ECO:0000313" key="1">
    <source>
        <dbReference type="EMBL" id="CAG8497965.1"/>
    </source>
</evidence>
<organism evidence="1 2">
    <name type="scientific">Dentiscutata erythropus</name>
    <dbReference type="NCBI Taxonomy" id="1348616"/>
    <lineage>
        <taxon>Eukaryota</taxon>
        <taxon>Fungi</taxon>
        <taxon>Fungi incertae sedis</taxon>
        <taxon>Mucoromycota</taxon>
        <taxon>Glomeromycotina</taxon>
        <taxon>Glomeromycetes</taxon>
        <taxon>Diversisporales</taxon>
        <taxon>Gigasporaceae</taxon>
        <taxon>Dentiscutata</taxon>
    </lineage>
</organism>
<dbReference type="AlphaFoldDB" id="A0A9N8ZJM0"/>
<proteinExistence type="predicted"/>
<protein>
    <submittedName>
        <fullName evidence="1">10359_t:CDS:1</fullName>
    </submittedName>
</protein>
<sequence>MDVNDQKSYLQYHNCDHKIEITSALLDAMMKSYKTVNPIHQTVTFSTSDNTEYSSIPDQWHHQSSLFPYINYDIGASWAFPSLSVIDPTYSCTLTPSNTFIPYQAVSAQFPITSPQFTSCESNFYPADLSPSTINHQFDIYNTDFD</sequence>
<keyword evidence="2" id="KW-1185">Reference proteome</keyword>
<comment type="caution">
    <text evidence="1">The sequence shown here is derived from an EMBL/GenBank/DDBJ whole genome shotgun (WGS) entry which is preliminary data.</text>
</comment>
<dbReference type="OrthoDB" id="2384352at2759"/>
<reference evidence="1" key="1">
    <citation type="submission" date="2021-06" db="EMBL/GenBank/DDBJ databases">
        <authorList>
            <person name="Kallberg Y."/>
            <person name="Tangrot J."/>
            <person name="Rosling A."/>
        </authorList>
    </citation>
    <scope>NUCLEOTIDE SEQUENCE</scope>
    <source>
        <strain evidence="1">MA453B</strain>
    </source>
</reference>
<gene>
    <name evidence="1" type="ORF">DERYTH_LOCUS2749</name>
</gene>
<accession>A0A9N8ZJM0</accession>
<evidence type="ECO:0000313" key="2">
    <source>
        <dbReference type="Proteomes" id="UP000789405"/>
    </source>
</evidence>
<name>A0A9N8ZJM0_9GLOM</name>
<dbReference type="Proteomes" id="UP000789405">
    <property type="component" value="Unassembled WGS sequence"/>
</dbReference>
<dbReference type="EMBL" id="CAJVPY010000905">
    <property type="protein sequence ID" value="CAG8497965.1"/>
    <property type="molecule type" value="Genomic_DNA"/>
</dbReference>